<feature type="compositionally biased region" description="Basic and acidic residues" evidence="2">
    <location>
        <begin position="45"/>
        <end position="62"/>
    </location>
</feature>
<dbReference type="InterPro" id="IPR032453">
    <property type="entry name" value="PKNOX/Meis_N"/>
</dbReference>
<gene>
    <name evidence="4" type="ORF">NTEN_LOCUS2579</name>
</gene>
<evidence type="ECO:0000256" key="2">
    <source>
        <dbReference type="SAM" id="MobiDB-lite"/>
    </source>
</evidence>
<dbReference type="Proteomes" id="UP000479000">
    <property type="component" value="Unassembled WGS sequence"/>
</dbReference>
<feature type="region of interest" description="Disordered" evidence="2">
    <location>
        <begin position="338"/>
        <end position="373"/>
    </location>
</feature>
<name>A0A6H5G256_9HEMI</name>
<feature type="region of interest" description="Disordered" evidence="2">
    <location>
        <begin position="45"/>
        <end position="98"/>
    </location>
</feature>
<dbReference type="EMBL" id="CADCXU010004110">
    <property type="protein sequence ID" value="CAA9995856.1"/>
    <property type="molecule type" value="Genomic_DNA"/>
</dbReference>
<dbReference type="OrthoDB" id="6628232at2759"/>
<evidence type="ECO:0000259" key="3">
    <source>
        <dbReference type="Pfam" id="PF16493"/>
    </source>
</evidence>
<keyword evidence="5" id="KW-1185">Reference proteome</keyword>
<dbReference type="AlphaFoldDB" id="A0A6H5G256"/>
<keyword evidence="1" id="KW-0539">Nucleus</keyword>
<evidence type="ECO:0000313" key="5">
    <source>
        <dbReference type="Proteomes" id="UP000479000"/>
    </source>
</evidence>
<feature type="domain" description="MEIS N-terminal" evidence="3">
    <location>
        <begin position="262"/>
        <end position="328"/>
    </location>
</feature>
<evidence type="ECO:0000256" key="1">
    <source>
        <dbReference type="ARBA" id="ARBA00023242"/>
    </source>
</evidence>
<reference evidence="4 5" key="1">
    <citation type="submission" date="2020-02" db="EMBL/GenBank/DDBJ databases">
        <authorList>
            <person name="Ferguson B K."/>
        </authorList>
    </citation>
    <scope>NUCLEOTIDE SEQUENCE [LARGE SCALE GENOMIC DNA]</scope>
</reference>
<dbReference type="Pfam" id="PF16493">
    <property type="entry name" value="Meis_PKNOX_N"/>
    <property type="match status" value="1"/>
</dbReference>
<accession>A0A6H5G256</accession>
<feature type="compositionally biased region" description="Polar residues" evidence="2">
    <location>
        <begin position="347"/>
        <end position="365"/>
    </location>
</feature>
<evidence type="ECO:0000313" key="4">
    <source>
        <dbReference type="EMBL" id="CAA9995856.1"/>
    </source>
</evidence>
<sequence length="373" mass="40884">MTKEKAQTEGGRRTGRRYFTALSVTGSSPHIIGSLCSFVCGDKEKRTEIERPPRGTEMEGRRGGRRCRARLRPAERGKGASGRAAAGGGRSYRPAAWSAGSGEFPKSAAYPTDGSHAVLPKFDSLELASQLIGIREAEKEDDREKLQALPPVQQQQQLGIGRGPEASGDKSGTRTAGVHLRPAGSSSSAQQESADKILTSGRSSGKFLIEWMKSNRCSMYANTRITPPSPSHYLFSWRQKRLRIHCQLCQAPKIMNISIVMIRQEKPYYVADPEVDSLLKCIIIGTQTHKPLSKQSLLRLEKKTYVHELCDNFCHRYISCLKGKMPIDLVIDERESSKPLTDLGTPANGNDGRSNADSTSHTDGASTPDVVSK</sequence>
<organism evidence="4 5">
    <name type="scientific">Nesidiocoris tenuis</name>
    <dbReference type="NCBI Taxonomy" id="355587"/>
    <lineage>
        <taxon>Eukaryota</taxon>
        <taxon>Metazoa</taxon>
        <taxon>Ecdysozoa</taxon>
        <taxon>Arthropoda</taxon>
        <taxon>Hexapoda</taxon>
        <taxon>Insecta</taxon>
        <taxon>Pterygota</taxon>
        <taxon>Neoptera</taxon>
        <taxon>Paraneoptera</taxon>
        <taxon>Hemiptera</taxon>
        <taxon>Heteroptera</taxon>
        <taxon>Panheteroptera</taxon>
        <taxon>Cimicomorpha</taxon>
        <taxon>Miridae</taxon>
        <taxon>Dicyphina</taxon>
        <taxon>Nesidiocoris</taxon>
    </lineage>
</organism>
<feature type="compositionally biased region" description="Low complexity" evidence="2">
    <location>
        <begin position="147"/>
        <end position="159"/>
    </location>
</feature>
<protein>
    <recommendedName>
        <fullName evidence="3">MEIS N-terminal domain-containing protein</fullName>
    </recommendedName>
</protein>
<proteinExistence type="predicted"/>
<feature type="region of interest" description="Disordered" evidence="2">
    <location>
        <begin position="138"/>
        <end position="196"/>
    </location>
</feature>